<sequence length="274" mass="29400">MYDTGDAGPGDRYDQRRQRAALLGPLAFPGAVAVGVSALILHGVAGAPTEAPPEVTLPDGSSRIGGGPVLVRRLPLRRWNIIDGIPVATVEDALAQAVPRLGQRHALALLDSALHQGLITQDGVARAHAAAAGRRGVARTHAWWGWADARAESPAESWARAGCLRLGIAPDVLQLPVVGSGGRVVARVDLAWLLSDGGWLLVEVDGRDVHSTPEAQFRDRRRQNLLDTRRTVLRRFTGREAWNGELAAAVARDLRAASWRPRPQTRPLALHLDG</sequence>
<dbReference type="EMBL" id="SGWX01000001">
    <property type="protein sequence ID" value="RZS62292.1"/>
    <property type="molecule type" value="Genomic_DNA"/>
</dbReference>
<evidence type="ECO:0008006" key="4">
    <source>
        <dbReference type="Google" id="ProtNLM"/>
    </source>
</evidence>
<comment type="caution">
    <text evidence="2">The sequence shown here is derived from an EMBL/GenBank/DDBJ whole genome shotgun (WGS) entry which is preliminary data.</text>
</comment>
<keyword evidence="1" id="KW-1133">Transmembrane helix</keyword>
<reference evidence="2 3" key="1">
    <citation type="submission" date="2019-02" db="EMBL/GenBank/DDBJ databases">
        <title>Sequencing the genomes of 1000 actinobacteria strains.</title>
        <authorList>
            <person name="Klenk H.-P."/>
        </authorList>
    </citation>
    <scope>NUCLEOTIDE SEQUENCE [LARGE SCALE GENOMIC DNA]</scope>
    <source>
        <strain evidence="2 3">DSM 16932</strain>
    </source>
</reference>
<organism evidence="2 3">
    <name type="scientific">Xylanimonas ulmi</name>
    <dbReference type="NCBI Taxonomy" id="228973"/>
    <lineage>
        <taxon>Bacteria</taxon>
        <taxon>Bacillati</taxon>
        <taxon>Actinomycetota</taxon>
        <taxon>Actinomycetes</taxon>
        <taxon>Micrococcales</taxon>
        <taxon>Promicromonosporaceae</taxon>
        <taxon>Xylanimonas</taxon>
    </lineage>
</organism>
<accession>A0A4Q7M6M8</accession>
<keyword evidence="1" id="KW-0472">Membrane</keyword>
<proteinExistence type="predicted"/>
<dbReference type="Proteomes" id="UP000293852">
    <property type="component" value="Unassembled WGS sequence"/>
</dbReference>
<evidence type="ECO:0000313" key="3">
    <source>
        <dbReference type="Proteomes" id="UP000293852"/>
    </source>
</evidence>
<protein>
    <recommendedName>
        <fullName evidence="4">DUF559 domain-containing protein</fullName>
    </recommendedName>
</protein>
<keyword evidence="1" id="KW-0812">Transmembrane</keyword>
<feature type="transmembrane region" description="Helical" evidence="1">
    <location>
        <begin position="21"/>
        <end position="45"/>
    </location>
</feature>
<name>A0A4Q7M6M8_9MICO</name>
<keyword evidence="3" id="KW-1185">Reference proteome</keyword>
<gene>
    <name evidence="2" type="ORF">EV386_2620</name>
</gene>
<dbReference type="AlphaFoldDB" id="A0A4Q7M6M8"/>
<evidence type="ECO:0000313" key="2">
    <source>
        <dbReference type="EMBL" id="RZS62292.1"/>
    </source>
</evidence>
<evidence type="ECO:0000256" key="1">
    <source>
        <dbReference type="SAM" id="Phobius"/>
    </source>
</evidence>